<dbReference type="Proteomes" id="UP000270205">
    <property type="component" value="Unassembled WGS sequence"/>
</dbReference>
<dbReference type="AlphaFoldDB" id="A0A7Z8YR73"/>
<evidence type="ECO:0000313" key="2">
    <source>
        <dbReference type="Proteomes" id="UP000270205"/>
    </source>
</evidence>
<accession>A0A7Z8YR73</accession>
<comment type="caution">
    <text evidence="1">The sequence shown here is derived from an EMBL/GenBank/DDBJ whole genome shotgun (WGS) entry which is preliminary data.</text>
</comment>
<gene>
    <name evidence="1" type="ORF">NCTC12929_02028</name>
</gene>
<reference evidence="1 2" key="1">
    <citation type="submission" date="2018-11" db="EMBL/GenBank/DDBJ databases">
        <authorList>
            <consortium name="Pathogen Informatics"/>
        </authorList>
    </citation>
    <scope>NUCLEOTIDE SEQUENCE [LARGE SCALE GENOMIC DNA]</scope>
    <source>
        <strain evidence="1 2">NCTC12929</strain>
    </source>
</reference>
<sequence length="312" mass="36164">MPQTLSRVWGFLSLQSIWTKRVYLWENLKNMRTLLLLLFMPFLALAQKSDSLNFFASIDIDTPLYKTFSQDGCKLSNKVLDSEAYRDSLNIFQVNDVYKCGDKIVFKGYHTGGEYFSEYDAETFLLYKDTERIELNQFIDNVNIAKEKTDLREYSKQKSIVNLKYLFLKEFERLDSYKKYGVAIMRAVPTDNYSMTGAEFKIMNVSKKTIKYITFNFYGLNPVKDKVLYKAGAYNASRKGIGPVEQYDTGSWEFDNVWLTDVVNTLKLFSVNIIYMDGTSKAVKITDDVWLDDDIIDNINLLNSLLDKAEGK</sequence>
<protein>
    <submittedName>
        <fullName evidence="1">Uncharacterized protein</fullName>
    </submittedName>
</protein>
<evidence type="ECO:0000313" key="1">
    <source>
        <dbReference type="EMBL" id="VDH05867.1"/>
    </source>
</evidence>
<organism evidence="1 2">
    <name type="scientific">Bergeyella zoohelcum</name>
    <dbReference type="NCBI Taxonomy" id="1015"/>
    <lineage>
        <taxon>Bacteria</taxon>
        <taxon>Pseudomonadati</taxon>
        <taxon>Bacteroidota</taxon>
        <taxon>Flavobacteriia</taxon>
        <taxon>Flavobacteriales</taxon>
        <taxon>Weeksellaceae</taxon>
        <taxon>Bergeyella</taxon>
    </lineage>
</organism>
<dbReference type="EMBL" id="UYIV01000001">
    <property type="protein sequence ID" value="VDH05867.1"/>
    <property type="molecule type" value="Genomic_DNA"/>
</dbReference>
<name>A0A7Z8YR73_9FLAO</name>
<proteinExistence type="predicted"/>